<dbReference type="GO" id="GO:0051015">
    <property type="term" value="F:actin filament binding"/>
    <property type="evidence" value="ECO:0007669"/>
    <property type="project" value="TreeGrafter"/>
</dbReference>
<evidence type="ECO:0000313" key="4">
    <source>
        <dbReference type="Proteomes" id="UP000266841"/>
    </source>
</evidence>
<dbReference type="Pfam" id="PF13857">
    <property type="entry name" value="Ank_5"/>
    <property type="match status" value="1"/>
</dbReference>
<keyword evidence="4" id="KW-1185">Reference proteome</keyword>
<dbReference type="InterPro" id="IPR052420">
    <property type="entry name" value="Espin/Espin-like"/>
</dbReference>
<dbReference type="InterPro" id="IPR002110">
    <property type="entry name" value="Ankyrin_rpt"/>
</dbReference>
<accession>K0SR86</accession>
<evidence type="ECO:0000256" key="1">
    <source>
        <dbReference type="ARBA" id="ARBA00022737"/>
    </source>
</evidence>
<dbReference type="OMA" id="ANIMDYM"/>
<gene>
    <name evidence="3" type="ORF">THAOC_11438</name>
</gene>
<keyword evidence="1" id="KW-0677">Repeat</keyword>
<dbReference type="OrthoDB" id="192148at2759"/>
<dbReference type="InterPro" id="IPR036770">
    <property type="entry name" value="Ankyrin_rpt-contain_sf"/>
</dbReference>
<dbReference type="GO" id="GO:0051017">
    <property type="term" value="P:actin filament bundle assembly"/>
    <property type="evidence" value="ECO:0007669"/>
    <property type="project" value="TreeGrafter"/>
</dbReference>
<dbReference type="EMBL" id="AGNL01012981">
    <property type="protein sequence ID" value="EJK67514.1"/>
    <property type="molecule type" value="Genomic_DNA"/>
</dbReference>
<comment type="caution">
    <text evidence="3">The sequence shown here is derived from an EMBL/GenBank/DDBJ whole genome shotgun (WGS) entry which is preliminary data.</text>
</comment>
<dbReference type="PANTHER" id="PTHR24153">
    <property type="entry name" value="ESPIN"/>
    <property type="match status" value="1"/>
</dbReference>
<keyword evidence="2" id="KW-0040">ANK repeat</keyword>
<organism evidence="3 4">
    <name type="scientific">Thalassiosira oceanica</name>
    <name type="common">Marine diatom</name>
    <dbReference type="NCBI Taxonomy" id="159749"/>
    <lineage>
        <taxon>Eukaryota</taxon>
        <taxon>Sar</taxon>
        <taxon>Stramenopiles</taxon>
        <taxon>Ochrophyta</taxon>
        <taxon>Bacillariophyta</taxon>
        <taxon>Coscinodiscophyceae</taxon>
        <taxon>Thalassiosirophycidae</taxon>
        <taxon>Thalassiosirales</taxon>
        <taxon>Thalassiosiraceae</taxon>
        <taxon>Thalassiosira</taxon>
    </lineage>
</organism>
<protein>
    <submittedName>
        <fullName evidence="3">Uncharacterized protein</fullName>
    </submittedName>
</protein>
<dbReference type="Gene3D" id="1.25.40.20">
    <property type="entry name" value="Ankyrin repeat-containing domain"/>
    <property type="match status" value="1"/>
</dbReference>
<dbReference type="GO" id="GO:0005737">
    <property type="term" value="C:cytoplasm"/>
    <property type="evidence" value="ECO:0007669"/>
    <property type="project" value="TreeGrafter"/>
</dbReference>
<name>K0SR86_THAOC</name>
<dbReference type="eggNOG" id="ENOG502T72I">
    <property type="taxonomic scope" value="Eukaryota"/>
</dbReference>
<proteinExistence type="predicted"/>
<sequence length="260" mass="28914">MSDEQTKITANIMDYMSYLLGLIERRDWLKFSQVALSSPKSYKFICEIIDRCAEFHGMTLLHAVARYDPPVDLVKSMIELYPSALRSEDCLGRTPLHVAAGSDASPWVIKLLVCSFPGACSLQDEDGRTALHFVCDTSCELFEDDVPRERRPPGLDVVKVLLAGSLDSVTLEDRDEMNAVEYAICSGASMDVVNLLQKATQRVMKKSAKLSEAKMAAHNALETQVLYSRYQGYLPFKCRRRGMPSTARDVDGDSASSLIT</sequence>
<dbReference type="PANTHER" id="PTHR24153:SF8">
    <property type="entry name" value="FORKED, ISOFORM F"/>
    <property type="match status" value="1"/>
</dbReference>
<evidence type="ECO:0000313" key="3">
    <source>
        <dbReference type="EMBL" id="EJK67514.1"/>
    </source>
</evidence>
<dbReference type="SUPFAM" id="SSF48403">
    <property type="entry name" value="Ankyrin repeat"/>
    <property type="match status" value="1"/>
</dbReference>
<reference evidence="3 4" key="1">
    <citation type="journal article" date="2012" name="Genome Biol.">
        <title>Genome and low-iron response of an oceanic diatom adapted to chronic iron limitation.</title>
        <authorList>
            <person name="Lommer M."/>
            <person name="Specht M."/>
            <person name="Roy A.S."/>
            <person name="Kraemer L."/>
            <person name="Andreson R."/>
            <person name="Gutowska M.A."/>
            <person name="Wolf J."/>
            <person name="Bergner S.V."/>
            <person name="Schilhabel M.B."/>
            <person name="Klostermeier U.C."/>
            <person name="Beiko R.G."/>
            <person name="Rosenstiel P."/>
            <person name="Hippler M."/>
            <person name="Laroche J."/>
        </authorList>
    </citation>
    <scope>NUCLEOTIDE SEQUENCE [LARGE SCALE GENOMIC DNA]</scope>
    <source>
        <strain evidence="3 4">CCMP1005</strain>
    </source>
</reference>
<evidence type="ECO:0000256" key="2">
    <source>
        <dbReference type="ARBA" id="ARBA00023043"/>
    </source>
</evidence>
<dbReference type="Proteomes" id="UP000266841">
    <property type="component" value="Unassembled WGS sequence"/>
</dbReference>
<dbReference type="AlphaFoldDB" id="K0SR86"/>